<dbReference type="Proteomes" id="UP000283387">
    <property type="component" value="Unassembled WGS sequence"/>
</dbReference>
<dbReference type="Pfam" id="PF13004">
    <property type="entry name" value="BACON"/>
    <property type="match status" value="1"/>
</dbReference>
<dbReference type="InterPro" id="IPR024361">
    <property type="entry name" value="BACON"/>
</dbReference>
<dbReference type="Gene3D" id="2.60.40.10">
    <property type="entry name" value="Immunoglobulins"/>
    <property type="match status" value="1"/>
</dbReference>
<gene>
    <name evidence="4" type="ORF">BC643_2049</name>
</gene>
<dbReference type="PANTHER" id="PTHR47566:SF1">
    <property type="entry name" value="PROTEIN NUD1"/>
    <property type="match status" value="1"/>
</dbReference>
<keyword evidence="1" id="KW-0433">Leucine-rich repeat</keyword>
<feature type="domain" description="BACON" evidence="3">
    <location>
        <begin position="59"/>
        <end position="116"/>
    </location>
</feature>
<dbReference type="CDD" id="cd14948">
    <property type="entry name" value="BACON"/>
    <property type="match status" value="1"/>
</dbReference>
<dbReference type="RefSeq" id="WP_120272966.1">
    <property type="nucleotide sequence ID" value="NZ_RAPN01000001.1"/>
</dbReference>
<dbReference type="EMBL" id="RAPN01000001">
    <property type="protein sequence ID" value="RKD91687.1"/>
    <property type="molecule type" value="Genomic_DNA"/>
</dbReference>
<dbReference type="PANTHER" id="PTHR47566">
    <property type="match status" value="1"/>
</dbReference>
<evidence type="ECO:0000256" key="1">
    <source>
        <dbReference type="ARBA" id="ARBA00022614"/>
    </source>
</evidence>
<accession>A0A419W889</accession>
<reference evidence="4 5" key="1">
    <citation type="submission" date="2018-09" db="EMBL/GenBank/DDBJ databases">
        <title>Genomic Encyclopedia of Archaeal and Bacterial Type Strains, Phase II (KMG-II): from individual species to whole genera.</title>
        <authorList>
            <person name="Goeker M."/>
        </authorList>
    </citation>
    <scope>NUCLEOTIDE SEQUENCE [LARGE SCALE GENOMIC DNA]</scope>
    <source>
        <strain evidence="4 5">DSM 27148</strain>
    </source>
</reference>
<evidence type="ECO:0000259" key="3">
    <source>
        <dbReference type="Pfam" id="PF13004"/>
    </source>
</evidence>
<sequence>MKKLISGFLLLTVLLTGCKKEDSINTPSIEILDSSQFTQQVFADQTQGESELVFSTTAVWTTSELPDWLSITPDNGSGAGDYTVSISLLVNYTGEDRSASILISCKETTITVNVTQMSVTEDGSVPVDKSANINFPDVLFKQRLLDKSRHSIDTNDDGEISIAEAENYASEINVAGTWDEYYNEEGIKDLTGIAYFKNITELDCAYNNLTSLDVSQNTRLTSLHCYDNNLNTLNIEKNTALIMLYCGSNELISIDLDQNAELAILSCVDNNLSSLDVSDNTALEYLHCEYNKLTTLDVSHNTVLELLNCEGNNLSSFNVSPNFALKSVHCGYNNLSSLDVSQNTALTYLSCDGNNLSSLDVSQNTLLKSLYCVYNNLTSLDVSQNTLLEYLYCFGNNISCIKVASGQTIAHEGKDETASYCEE</sequence>
<keyword evidence="5" id="KW-1185">Reference proteome</keyword>
<evidence type="ECO:0000313" key="5">
    <source>
        <dbReference type="Proteomes" id="UP000283387"/>
    </source>
</evidence>
<dbReference type="GO" id="GO:0035591">
    <property type="term" value="F:signaling adaptor activity"/>
    <property type="evidence" value="ECO:0007669"/>
    <property type="project" value="TreeGrafter"/>
</dbReference>
<dbReference type="InterPro" id="IPR013783">
    <property type="entry name" value="Ig-like_fold"/>
</dbReference>
<dbReference type="Gene3D" id="3.80.10.10">
    <property type="entry name" value="Ribonuclease Inhibitor"/>
    <property type="match status" value="1"/>
</dbReference>
<dbReference type="AlphaFoldDB" id="A0A419W889"/>
<dbReference type="PROSITE" id="PS51257">
    <property type="entry name" value="PROKAR_LIPOPROTEIN"/>
    <property type="match status" value="1"/>
</dbReference>
<organism evidence="4 5">
    <name type="scientific">Mangrovibacterium diazotrophicum</name>
    <dbReference type="NCBI Taxonomy" id="1261403"/>
    <lineage>
        <taxon>Bacteria</taxon>
        <taxon>Pseudomonadati</taxon>
        <taxon>Bacteroidota</taxon>
        <taxon>Bacteroidia</taxon>
        <taxon>Marinilabiliales</taxon>
        <taxon>Prolixibacteraceae</taxon>
        <taxon>Mangrovibacterium</taxon>
    </lineage>
</organism>
<keyword evidence="2" id="KW-0677">Repeat</keyword>
<proteinExistence type="predicted"/>
<protein>
    <submittedName>
        <fullName evidence="4">All-beta uncharacterized protein</fullName>
    </submittedName>
</protein>
<dbReference type="InterPro" id="IPR052574">
    <property type="entry name" value="CDIRP"/>
</dbReference>
<dbReference type="SUPFAM" id="SSF52058">
    <property type="entry name" value="L domain-like"/>
    <property type="match status" value="1"/>
</dbReference>
<dbReference type="OrthoDB" id="1077656at2"/>
<evidence type="ECO:0000313" key="4">
    <source>
        <dbReference type="EMBL" id="RKD91687.1"/>
    </source>
</evidence>
<name>A0A419W889_9BACT</name>
<dbReference type="InterPro" id="IPR032675">
    <property type="entry name" value="LRR_dom_sf"/>
</dbReference>
<comment type="caution">
    <text evidence="4">The sequence shown here is derived from an EMBL/GenBank/DDBJ whole genome shotgun (WGS) entry which is preliminary data.</text>
</comment>
<evidence type="ECO:0000256" key="2">
    <source>
        <dbReference type="ARBA" id="ARBA00022737"/>
    </source>
</evidence>